<dbReference type="Gene3D" id="3.20.20.70">
    <property type="entry name" value="Aldolase class I"/>
    <property type="match status" value="1"/>
</dbReference>
<evidence type="ECO:0000256" key="9">
    <source>
        <dbReference type="HAMAP-Rule" id="MF_00131"/>
    </source>
</evidence>
<name>A0A3N4DKF7_9GAMM</name>
<evidence type="ECO:0000256" key="7">
    <source>
        <dbReference type="ARBA" id="ARBA00023239"/>
    </source>
</evidence>
<reference evidence="14" key="2">
    <citation type="submission" date="2018-11" db="EMBL/GenBank/DDBJ databases">
        <title>Shewanella sp. R106.</title>
        <authorList>
            <person name="Hwang Y.J."/>
            <person name="Hwang C.Y."/>
        </authorList>
    </citation>
    <scope>NUCLEOTIDE SEQUENCE [LARGE SCALE GENOMIC DNA]</scope>
    <source>
        <strain evidence="14">R106</strain>
    </source>
</reference>
<evidence type="ECO:0000313" key="12">
    <source>
        <dbReference type="EMBL" id="RPA22681.1"/>
    </source>
</evidence>
<dbReference type="EC" id="4.2.1.20" evidence="9"/>
<comment type="similarity">
    <text evidence="9 10">Belongs to the TrpA family.</text>
</comment>
<feature type="active site" description="Proton acceptor" evidence="9">
    <location>
        <position position="61"/>
    </location>
</feature>
<dbReference type="EMBL" id="RKKB01000029">
    <property type="protein sequence ID" value="RPA22681.1"/>
    <property type="molecule type" value="Genomic_DNA"/>
</dbReference>
<keyword evidence="7 9" id="KW-0456">Lyase</keyword>
<keyword evidence="6 9" id="KW-0057">Aromatic amino acid biosynthesis</keyword>
<organism evidence="12 14">
    <name type="scientific">Shewanella psychromarinicola</name>
    <dbReference type="NCBI Taxonomy" id="2487742"/>
    <lineage>
        <taxon>Bacteria</taxon>
        <taxon>Pseudomonadati</taxon>
        <taxon>Pseudomonadota</taxon>
        <taxon>Gammaproteobacteria</taxon>
        <taxon>Alteromonadales</taxon>
        <taxon>Shewanellaceae</taxon>
        <taxon>Shewanella</taxon>
    </lineage>
</organism>
<dbReference type="InterPro" id="IPR018204">
    <property type="entry name" value="Trp_synthase_alpha_AS"/>
</dbReference>
<dbReference type="FunFam" id="3.20.20.70:FF:000037">
    <property type="entry name" value="Tryptophan synthase alpha chain"/>
    <property type="match status" value="1"/>
</dbReference>
<dbReference type="AlphaFoldDB" id="A0A3N4DKF7"/>
<dbReference type="SUPFAM" id="SSF51366">
    <property type="entry name" value="Ribulose-phoshate binding barrel"/>
    <property type="match status" value="1"/>
</dbReference>
<evidence type="ECO:0000256" key="1">
    <source>
        <dbReference type="ARBA" id="ARBA00003365"/>
    </source>
</evidence>
<dbReference type="Proteomes" id="UP000273778">
    <property type="component" value="Chromosome"/>
</dbReference>
<reference evidence="11 13" key="1">
    <citation type="submission" date="2018-11" db="EMBL/GenBank/DDBJ databases">
        <title>Shewanella sp. M2.</title>
        <authorList>
            <person name="Hwang Y.J."/>
            <person name="Hwang C.Y."/>
        </authorList>
    </citation>
    <scope>NUCLEOTIDE SEQUENCE [LARGE SCALE GENOMIC DNA]</scope>
    <source>
        <strain evidence="11 13">M2</strain>
    </source>
</reference>
<dbReference type="CDD" id="cd04724">
    <property type="entry name" value="Tryptophan_synthase_alpha"/>
    <property type="match status" value="1"/>
</dbReference>
<dbReference type="InterPro" id="IPR013785">
    <property type="entry name" value="Aldolase_TIM"/>
</dbReference>
<comment type="catalytic activity">
    <reaction evidence="8 9">
        <text>(1S,2R)-1-C-(indol-3-yl)glycerol 3-phosphate + L-serine = D-glyceraldehyde 3-phosphate + L-tryptophan + H2O</text>
        <dbReference type="Rhea" id="RHEA:10532"/>
        <dbReference type="ChEBI" id="CHEBI:15377"/>
        <dbReference type="ChEBI" id="CHEBI:33384"/>
        <dbReference type="ChEBI" id="CHEBI:57912"/>
        <dbReference type="ChEBI" id="CHEBI:58866"/>
        <dbReference type="ChEBI" id="CHEBI:59776"/>
        <dbReference type="EC" id="4.2.1.20"/>
    </reaction>
</comment>
<comment type="function">
    <text evidence="1 9">The alpha subunit is responsible for the aldol cleavage of indoleglycerol phosphate to indole and glyceraldehyde 3-phosphate.</text>
</comment>
<proteinExistence type="inferred from homology"/>
<dbReference type="UniPathway" id="UPA00035">
    <property type="reaction ID" value="UER00044"/>
</dbReference>
<dbReference type="Pfam" id="PF00290">
    <property type="entry name" value="Trp_syntA"/>
    <property type="match status" value="1"/>
</dbReference>
<keyword evidence="4 9" id="KW-0028">Amino-acid biosynthesis</keyword>
<dbReference type="PROSITE" id="PS00167">
    <property type="entry name" value="TRP_SYNTHASE_ALPHA"/>
    <property type="match status" value="1"/>
</dbReference>
<evidence type="ECO:0000313" key="11">
    <source>
        <dbReference type="EMBL" id="AZG35801.1"/>
    </source>
</evidence>
<keyword evidence="13" id="KW-1185">Reference proteome</keyword>
<keyword evidence="5 9" id="KW-0822">Tryptophan biosynthesis</keyword>
<dbReference type="EMBL" id="CP034073">
    <property type="protein sequence ID" value="AZG35801.1"/>
    <property type="molecule type" value="Genomic_DNA"/>
</dbReference>
<evidence type="ECO:0000256" key="4">
    <source>
        <dbReference type="ARBA" id="ARBA00022605"/>
    </source>
</evidence>
<evidence type="ECO:0000256" key="6">
    <source>
        <dbReference type="ARBA" id="ARBA00023141"/>
    </source>
</evidence>
<protein>
    <recommendedName>
        <fullName evidence="9">Tryptophan synthase alpha chain</fullName>
        <ecNumber evidence="9">4.2.1.20</ecNumber>
    </recommendedName>
</protein>
<dbReference type="Proteomes" id="UP000278855">
    <property type="component" value="Unassembled WGS sequence"/>
</dbReference>
<comment type="pathway">
    <text evidence="2 9">Amino-acid biosynthesis; L-tryptophan biosynthesis; L-tryptophan from chorismate: step 5/5.</text>
</comment>
<feature type="active site" description="Proton acceptor" evidence="9">
    <location>
        <position position="50"/>
    </location>
</feature>
<evidence type="ECO:0000256" key="3">
    <source>
        <dbReference type="ARBA" id="ARBA00011270"/>
    </source>
</evidence>
<evidence type="ECO:0000256" key="10">
    <source>
        <dbReference type="RuleBase" id="RU003662"/>
    </source>
</evidence>
<evidence type="ECO:0000256" key="5">
    <source>
        <dbReference type="ARBA" id="ARBA00022822"/>
    </source>
</evidence>
<evidence type="ECO:0000256" key="2">
    <source>
        <dbReference type="ARBA" id="ARBA00004733"/>
    </source>
</evidence>
<evidence type="ECO:0000313" key="14">
    <source>
        <dbReference type="Proteomes" id="UP000278855"/>
    </source>
</evidence>
<dbReference type="KEGG" id="spsr:EGC80_13530"/>
<evidence type="ECO:0000256" key="8">
    <source>
        <dbReference type="ARBA" id="ARBA00049047"/>
    </source>
</evidence>
<gene>
    <name evidence="9" type="primary">trpA</name>
    <name evidence="12" type="ORF">EGC77_21010</name>
    <name evidence="11" type="ORF">EGC80_13530</name>
</gene>
<dbReference type="NCBIfam" id="TIGR00262">
    <property type="entry name" value="trpA"/>
    <property type="match status" value="1"/>
</dbReference>
<dbReference type="InterPro" id="IPR011060">
    <property type="entry name" value="RibuloseP-bd_barrel"/>
</dbReference>
<dbReference type="InterPro" id="IPR002028">
    <property type="entry name" value="Trp_synthase_suA"/>
</dbReference>
<dbReference type="GO" id="GO:0005829">
    <property type="term" value="C:cytosol"/>
    <property type="evidence" value="ECO:0007669"/>
    <property type="project" value="TreeGrafter"/>
</dbReference>
<dbReference type="GO" id="GO:0004834">
    <property type="term" value="F:tryptophan synthase activity"/>
    <property type="evidence" value="ECO:0007669"/>
    <property type="project" value="UniProtKB-UniRule"/>
</dbReference>
<dbReference type="PANTHER" id="PTHR43406:SF1">
    <property type="entry name" value="TRYPTOPHAN SYNTHASE ALPHA CHAIN, CHLOROPLASTIC"/>
    <property type="match status" value="1"/>
</dbReference>
<reference evidence="12" key="3">
    <citation type="submission" date="2018-11" db="EMBL/GenBank/DDBJ databases">
        <authorList>
            <person name="Hwang Y.J."/>
            <person name="Hwang C.Y."/>
        </authorList>
    </citation>
    <scope>NUCLEOTIDE SEQUENCE</scope>
    <source>
        <strain evidence="12">R106</strain>
    </source>
</reference>
<sequence>MSNRYQATFAALKKQHRGAFVPFVTIGDPSPELSLKIIQTLVDNGADALELGFPFSDPLADGPVIQGANLRSLAAGTKQSDCFDIITKVRAQYPDLPIGLLLYANLVFANGIDAFYAKAQAAGVDSVLIADVPVEESEPFSQAAKAHAIAPIFIAPPNADSDTLKLVSEQGEGYTYLLSRAGVTGTESKAGEPIENILTQLVEFNAPPPLLGFGIAEPEQVRAAIKAGAAGAISGSAVVKIIAAHQHDEVTLLAKMAEFTVAMKAAT</sequence>
<comment type="subunit">
    <text evidence="3 9">Tetramer of two alpha and two beta chains.</text>
</comment>
<dbReference type="PANTHER" id="PTHR43406">
    <property type="entry name" value="TRYPTOPHAN SYNTHASE, ALPHA CHAIN"/>
    <property type="match status" value="1"/>
</dbReference>
<evidence type="ECO:0000313" key="13">
    <source>
        <dbReference type="Proteomes" id="UP000273778"/>
    </source>
</evidence>
<dbReference type="OrthoDB" id="9804578at2"/>
<dbReference type="HAMAP" id="MF_00131">
    <property type="entry name" value="Trp_synth_alpha"/>
    <property type="match status" value="1"/>
</dbReference>
<accession>A0A3N4DKF7</accession>
<dbReference type="RefSeq" id="WP_101030455.1">
    <property type="nucleotide sequence ID" value="NZ_CP034073.1"/>
</dbReference>